<reference evidence="1 2" key="1">
    <citation type="submission" date="2018-12" db="EMBL/GenBank/DDBJ databases">
        <title>Glycomyces sp. YIM 121974 draft genome.</title>
        <authorList>
            <person name="Li Q."/>
        </authorList>
    </citation>
    <scope>NUCLEOTIDE SEQUENCE [LARGE SCALE GENOMIC DNA]</scope>
    <source>
        <strain evidence="1 2">YIM 121974</strain>
    </source>
</reference>
<evidence type="ECO:0000313" key="2">
    <source>
        <dbReference type="Proteomes" id="UP000277256"/>
    </source>
</evidence>
<organism evidence="1 2">
    <name type="scientific">Glycomyces terrestris</name>
    <dbReference type="NCBI Taxonomy" id="2493553"/>
    <lineage>
        <taxon>Bacteria</taxon>
        <taxon>Bacillati</taxon>
        <taxon>Actinomycetota</taxon>
        <taxon>Actinomycetes</taxon>
        <taxon>Glycomycetales</taxon>
        <taxon>Glycomycetaceae</taxon>
        <taxon>Glycomyces</taxon>
    </lineage>
</organism>
<gene>
    <name evidence="1" type="ORF">EIW28_02045</name>
</gene>
<comment type="caution">
    <text evidence="1">The sequence shown here is derived from an EMBL/GenBank/DDBJ whole genome shotgun (WGS) entry which is preliminary data.</text>
</comment>
<dbReference type="InterPro" id="IPR022074">
    <property type="entry name" value="DUF3626"/>
</dbReference>
<dbReference type="Proteomes" id="UP000277256">
    <property type="component" value="Unassembled WGS sequence"/>
</dbReference>
<dbReference type="Pfam" id="PF12294">
    <property type="entry name" value="DUF3626"/>
    <property type="match status" value="2"/>
</dbReference>
<dbReference type="EMBL" id="RSEB01000001">
    <property type="protein sequence ID" value="RRS01572.1"/>
    <property type="molecule type" value="Genomic_DNA"/>
</dbReference>
<dbReference type="RefSeq" id="WP_125246049.1">
    <property type="nucleotide sequence ID" value="NZ_RSEB01000001.1"/>
</dbReference>
<dbReference type="AlphaFoldDB" id="A0A426V3Z1"/>
<evidence type="ECO:0000313" key="1">
    <source>
        <dbReference type="EMBL" id="RRS01572.1"/>
    </source>
</evidence>
<protein>
    <submittedName>
        <fullName evidence="1">DUF3626 domain-containing protein</fullName>
    </submittedName>
</protein>
<dbReference type="OrthoDB" id="3770261at2"/>
<sequence length="278" mass="30551">MNAPTPQERAIRHVASLSSGPPIPPELRVTLNFHPDRSLDGTPILEAVAEDGVYRSQFVTGIGDGGVTADPSGDRQAWESRIFDGAYDDAPDHERPVYGALNFRQKEVGGAPRFGSSFLRLNADTLARTTFCYPDSFLDPDDFGVADRMGLIGTALGDVQDDLDHYIEAQVHGPVRIDRDVEALVLDPCYRDTPVEAAARKLGCPLEWHRGFRLSVAELERHHDYRGREYVELGKAIAVGGVLDPRVIGDADRGGRHDGEALKRVWHCVARFGAPRDS</sequence>
<accession>A0A426V3Z1</accession>
<keyword evidence="2" id="KW-1185">Reference proteome</keyword>
<proteinExistence type="predicted"/>
<name>A0A426V3Z1_9ACTN</name>